<dbReference type="Gene3D" id="1.10.10.10">
    <property type="entry name" value="Winged helix-like DNA-binding domain superfamily/Winged helix DNA-binding domain"/>
    <property type="match status" value="1"/>
</dbReference>
<dbReference type="EMBL" id="BAAANK010000007">
    <property type="protein sequence ID" value="GAA1839855.1"/>
    <property type="molecule type" value="Genomic_DNA"/>
</dbReference>
<dbReference type="PANTHER" id="PTHR33154:SF33">
    <property type="entry name" value="TRANSCRIPTIONAL REPRESSOR SDPR"/>
    <property type="match status" value="1"/>
</dbReference>
<organism evidence="6 7">
    <name type="scientific">Agromyces salentinus</name>
    <dbReference type="NCBI Taxonomy" id="269421"/>
    <lineage>
        <taxon>Bacteria</taxon>
        <taxon>Bacillati</taxon>
        <taxon>Actinomycetota</taxon>
        <taxon>Actinomycetes</taxon>
        <taxon>Micrococcales</taxon>
        <taxon>Microbacteriaceae</taxon>
        <taxon>Agromyces</taxon>
    </lineage>
</organism>
<feature type="domain" description="HTH arsR-type" evidence="5">
    <location>
        <begin position="1"/>
        <end position="91"/>
    </location>
</feature>
<keyword evidence="7" id="KW-1185">Reference proteome</keyword>
<evidence type="ECO:0000313" key="6">
    <source>
        <dbReference type="EMBL" id="GAA1839855.1"/>
    </source>
</evidence>
<keyword evidence="3" id="KW-0804">Transcription</keyword>
<reference evidence="7" key="1">
    <citation type="journal article" date="2019" name="Int. J. Syst. Evol. Microbiol.">
        <title>The Global Catalogue of Microorganisms (GCM) 10K type strain sequencing project: providing services to taxonomists for standard genome sequencing and annotation.</title>
        <authorList>
            <consortium name="The Broad Institute Genomics Platform"/>
            <consortium name="The Broad Institute Genome Sequencing Center for Infectious Disease"/>
            <person name="Wu L."/>
            <person name="Ma J."/>
        </authorList>
    </citation>
    <scope>NUCLEOTIDE SEQUENCE [LARGE SCALE GENOMIC DNA]</scope>
    <source>
        <strain evidence="7">JCM 14323</strain>
    </source>
</reference>
<keyword evidence="1" id="KW-0805">Transcription regulation</keyword>
<dbReference type="PANTHER" id="PTHR33154">
    <property type="entry name" value="TRANSCRIPTIONAL REGULATOR, ARSR FAMILY"/>
    <property type="match status" value="1"/>
</dbReference>
<dbReference type="CDD" id="cd00090">
    <property type="entry name" value="HTH_ARSR"/>
    <property type="match status" value="1"/>
</dbReference>
<name>A0ABP4Z8M7_9MICO</name>
<evidence type="ECO:0000313" key="7">
    <source>
        <dbReference type="Proteomes" id="UP001501746"/>
    </source>
</evidence>
<keyword evidence="2" id="KW-0238">DNA-binding</keyword>
<accession>A0ABP4Z8M7</accession>
<evidence type="ECO:0000256" key="4">
    <source>
        <dbReference type="SAM" id="MobiDB-lite"/>
    </source>
</evidence>
<evidence type="ECO:0000256" key="1">
    <source>
        <dbReference type="ARBA" id="ARBA00023015"/>
    </source>
</evidence>
<feature type="region of interest" description="Disordered" evidence="4">
    <location>
        <begin position="105"/>
        <end position="140"/>
    </location>
</feature>
<dbReference type="RefSeq" id="WP_157426913.1">
    <property type="nucleotide sequence ID" value="NZ_BAAANK010000007.1"/>
</dbReference>
<comment type="caution">
    <text evidence="6">The sequence shown here is derived from an EMBL/GenBank/DDBJ whole genome shotgun (WGS) entry which is preliminary data.</text>
</comment>
<dbReference type="InterPro" id="IPR036388">
    <property type="entry name" value="WH-like_DNA-bd_sf"/>
</dbReference>
<dbReference type="Pfam" id="PF12840">
    <property type="entry name" value="HTH_20"/>
    <property type="match status" value="1"/>
</dbReference>
<proteinExistence type="predicted"/>
<protein>
    <recommendedName>
        <fullName evidence="5">HTH arsR-type domain-containing protein</fullName>
    </recommendedName>
</protein>
<dbReference type="SUPFAM" id="SSF46785">
    <property type="entry name" value="Winged helix' DNA-binding domain"/>
    <property type="match status" value="1"/>
</dbReference>
<dbReference type="PRINTS" id="PR00778">
    <property type="entry name" value="HTHARSR"/>
</dbReference>
<dbReference type="InterPro" id="IPR001845">
    <property type="entry name" value="HTH_ArsR_DNA-bd_dom"/>
</dbReference>
<gene>
    <name evidence="6" type="ORF">GCM10009750_27270</name>
</gene>
<dbReference type="InterPro" id="IPR011991">
    <property type="entry name" value="ArsR-like_HTH"/>
</dbReference>
<evidence type="ECO:0000256" key="2">
    <source>
        <dbReference type="ARBA" id="ARBA00023125"/>
    </source>
</evidence>
<feature type="compositionally biased region" description="Basic residues" evidence="4">
    <location>
        <begin position="116"/>
        <end position="126"/>
    </location>
</feature>
<evidence type="ECO:0000259" key="5">
    <source>
        <dbReference type="PROSITE" id="PS50987"/>
    </source>
</evidence>
<dbReference type="SMART" id="SM00418">
    <property type="entry name" value="HTH_ARSR"/>
    <property type="match status" value="1"/>
</dbReference>
<dbReference type="InterPro" id="IPR051081">
    <property type="entry name" value="HTH_MetalResp_TranReg"/>
</dbReference>
<evidence type="ECO:0000256" key="3">
    <source>
        <dbReference type="ARBA" id="ARBA00023163"/>
    </source>
</evidence>
<dbReference type="InterPro" id="IPR036390">
    <property type="entry name" value="WH_DNA-bd_sf"/>
</dbReference>
<dbReference type="PROSITE" id="PS50987">
    <property type="entry name" value="HTH_ARSR_2"/>
    <property type="match status" value="1"/>
</dbReference>
<dbReference type="Proteomes" id="UP001501746">
    <property type="component" value="Unassembled WGS sequence"/>
</dbReference>
<sequence length="140" mass="15703">MMHPFEIAAEPIRRRVIEVLATGRHPASLLADVVTSEFLVSRSAVSHHLRILRDAGVVSVIPDAAERLYGLEEEYLLRLDQAVGELFTLWDHRYGFDVERTPFPLVAPSRTPQSHRAGRKGLRGTTRRGLEPDGWGGPRT</sequence>